<evidence type="ECO:0000313" key="3">
    <source>
        <dbReference type="Proteomes" id="UP000197153"/>
    </source>
</evidence>
<organism evidence="2 3">
    <name type="scientific">Nitrospirillum viridazoti CBAmc</name>
    <dbReference type="NCBI Taxonomy" id="1441467"/>
    <lineage>
        <taxon>Bacteria</taxon>
        <taxon>Pseudomonadati</taxon>
        <taxon>Pseudomonadota</taxon>
        <taxon>Alphaproteobacteria</taxon>
        <taxon>Rhodospirillales</taxon>
        <taxon>Azospirillaceae</taxon>
        <taxon>Nitrospirillum</taxon>
        <taxon>Nitrospirillum viridazoti</taxon>
    </lineage>
</organism>
<evidence type="ECO:0000256" key="1">
    <source>
        <dbReference type="SAM" id="Phobius"/>
    </source>
</evidence>
<feature type="transmembrane region" description="Helical" evidence="1">
    <location>
        <begin position="37"/>
        <end position="66"/>
    </location>
</feature>
<dbReference type="EMBL" id="CP022113">
    <property type="protein sequence ID" value="ASG24966.1"/>
    <property type="molecule type" value="Genomic_DNA"/>
</dbReference>
<dbReference type="KEGG" id="nao:Y958_28735"/>
<reference evidence="2 3" key="1">
    <citation type="submission" date="2017-06" db="EMBL/GenBank/DDBJ databases">
        <title>Complete genome sequence of Nitrospirillum amazonense strain CBAmC, an endophytic nitrogen-fixing and plant growth-promoting bacterium, isolated from sugarcane.</title>
        <authorList>
            <person name="Schwab S."/>
            <person name="dos Santos Teixeira K.R."/>
            <person name="Simoes Araujo J.L."/>
            <person name="Soares Vidal M."/>
            <person name="Borges de Freitas H.R."/>
            <person name="Rivello Crivelaro A.L."/>
            <person name="Bueno de Camargo Nunes A."/>
            <person name="dos Santos C.M."/>
            <person name="Palmeira da Silva Rosa D."/>
            <person name="da Silva Padilha D."/>
            <person name="da Silva E."/>
            <person name="Araujo Terra L."/>
            <person name="Soares Mendes V."/>
            <person name="Farinelli L."/>
            <person name="Magalhaes Cruz L."/>
            <person name="Baldani J.I."/>
        </authorList>
    </citation>
    <scope>NUCLEOTIDE SEQUENCE [LARGE SCALE GENOMIC DNA]</scope>
    <source>
        <strain evidence="2 3">CBAmC</strain>
    </source>
</reference>
<keyword evidence="1" id="KW-0472">Membrane</keyword>
<keyword evidence="3" id="KW-1185">Reference proteome</keyword>
<dbReference type="AlphaFoldDB" id="A0A248K2I7"/>
<evidence type="ECO:0000313" key="2">
    <source>
        <dbReference type="EMBL" id="ASG24966.1"/>
    </source>
</evidence>
<keyword evidence="1" id="KW-0812">Transmembrane</keyword>
<protein>
    <submittedName>
        <fullName evidence="2">Uncharacterized protein</fullName>
    </submittedName>
</protein>
<dbReference type="Proteomes" id="UP000197153">
    <property type="component" value="Chromosome 4"/>
</dbReference>
<dbReference type="RefSeq" id="WP_088875357.1">
    <property type="nucleotide sequence ID" value="NZ_CP022113.1"/>
</dbReference>
<sequence>MAAPTFDVQNSLTLPTSLVGEAPGSSHLLTSDARMTLAVLVAMATGLSLFAGLALCDLLPFIGVMLRGF</sequence>
<proteinExistence type="predicted"/>
<gene>
    <name evidence="2" type="ORF">Y958_28735</name>
</gene>
<accession>A0A248K2I7</accession>
<keyword evidence="1" id="KW-1133">Transmembrane helix</keyword>
<name>A0A248K2I7_9PROT</name>